<proteinExistence type="predicted"/>
<dbReference type="Proteomes" id="UP000253061">
    <property type="component" value="Unassembled WGS sequence"/>
</dbReference>
<name>A0A367VJX8_9PROT</name>
<reference evidence="1 2" key="1">
    <citation type="submission" date="2014-07" db="EMBL/GenBank/DDBJ databases">
        <title>Draft genome sequence of Thalassospira profundimaris R8-17.</title>
        <authorList>
            <person name="Lai Q."/>
            <person name="Shao Z."/>
        </authorList>
    </citation>
    <scope>NUCLEOTIDE SEQUENCE [LARGE SCALE GENOMIC DNA]</scope>
    <source>
        <strain evidence="1 2">R8-17</strain>
    </source>
</reference>
<dbReference type="AlphaFoldDB" id="A0A367VJX8"/>
<accession>A0A367VJX8</accession>
<evidence type="ECO:0008006" key="3">
    <source>
        <dbReference type="Google" id="ProtNLM"/>
    </source>
</evidence>
<dbReference type="Gene3D" id="3.90.25.10">
    <property type="entry name" value="UDP-galactose 4-epimerase, domain 1"/>
    <property type="match status" value="1"/>
</dbReference>
<sequence length="77" mass="8910">MKTGVERGCSVLDVLKLSQNVTKINFQTECVARRMGDLEKPVASAFKTKQALNWTPQFDDLKYTIIRAWAFIERQFQ</sequence>
<evidence type="ECO:0000313" key="2">
    <source>
        <dbReference type="Proteomes" id="UP000253061"/>
    </source>
</evidence>
<dbReference type="EMBL" id="JPWB01000001">
    <property type="protein sequence ID" value="RCK25466.1"/>
    <property type="molecule type" value="Genomic_DNA"/>
</dbReference>
<comment type="caution">
    <text evidence="1">The sequence shown here is derived from an EMBL/GenBank/DDBJ whole genome shotgun (WGS) entry which is preliminary data.</text>
</comment>
<dbReference type="RefSeq" id="WP_062956454.1">
    <property type="nucleotide sequence ID" value="NZ_JPWB01000001.1"/>
</dbReference>
<organism evidence="1 2">
    <name type="scientific">Thalassospira profundimaris</name>
    <dbReference type="NCBI Taxonomy" id="502049"/>
    <lineage>
        <taxon>Bacteria</taxon>
        <taxon>Pseudomonadati</taxon>
        <taxon>Pseudomonadota</taxon>
        <taxon>Alphaproteobacteria</taxon>
        <taxon>Rhodospirillales</taxon>
        <taxon>Thalassospiraceae</taxon>
        <taxon>Thalassospira</taxon>
    </lineage>
</organism>
<gene>
    <name evidence="1" type="ORF">TH6_02305</name>
</gene>
<protein>
    <recommendedName>
        <fullName evidence="3">NAD(P)-binding domain-containing protein</fullName>
    </recommendedName>
</protein>
<evidence type="ECO:0000313" key="1">
    <source>
        <dbReference type="EMBL" id="RCK25466.1"/>
    </source>
</evidence>